<evidence type="ECO:0000256" key="1">
    <source>
        <dbReference type="SAM" id="Phobius"/>
    </source>
</evidence>
<dbReference type="Proteomes" id="UP000075882">
    <property type="component" value="Unassembled WGS sequence"/>
</dbReference>
<feature type="transmembrane region" description="Helical" evidence="1">
    <location>
        <begin position="63"/>
        <end position="82"/>
    </location>
</feature>
<reference evidence="2" key="1">
    <citation type="submission" date="2022-08" db="UniProtKB">
        <authorList>
            <consortium name="EnsemblMetazoa"/>
        </authorList>
    </citation>
    <scope>IDENTIFICATION</scope>
</reference>
<keyword evidence="1" id="KW-0472">Membrane</keyword>
<name>A0A8W7PHJ4_ANOCL</name>
<sequence>MDNKLTYYLRTKTELSDRSSAAGEWRIIEPSAASGRIGQVNLTEHQPFQPARECLRGKKKVEAGALLSLLFGALIGTFRAVMCELTTISSQVHLITGRLNRFCNEQRKTSAAEKAE</sequence>
<keyword evidence="1" id="KW-0812">Transmembrane</keyword>
<evidence type="ECO:0000313" key="2">
    <source>
        <dbReference type="EnsemblMetazoa" id="ACOM031254-PA.1"/>
    </source>
</evidence>
<dbReference type="EnsemblMetazoa" id="ACOM031254-RA">
    <property type="protein sequence ID" value="ACOM031254-PA.1"/>
    <property type="gene ID" value="ACOM031254"/>
</dbReference>
<protein>
    <submittedName>
        <fullName evidence="2">Uncharacterized protein</fullName>
    </submittedName>
</protein>
<accession>A0A8W7PHJ4</accession>
<organism evidence="2">
    <name type="scientific">Anopheles coluzzii</name>
    <name type="common">African malaria mosquito</name>
    <dbReference type="NCBI Taxonomy" id="1518534"/>
    <lineage>
        <taxon>Eukaryota</taxon>
        <taxon>Metazoa</taxon>
        <taxon>Ecdysozoa</taxon>
        <taxon>Arthropoda</taxon>
        <taxon>Hexapoda</taxon>
        <taxon>Insecta</taxon>
        <taxon>Pterygota</taxon>
        <taxon>Neoptera</taxon>
        <taxon>Endopterygota</taxon>
        <taxon>Diptera</taxon>
        <taxon>Nematocera</taxon>
        <taxon>Culicoidea</taxon>
        <taxon>Culicidae</taxon>
        <taxon>Anophelinae</taxon>
        <taxon>Anopheles</taxon>
    </lineage>
</organism>
<keyword evidence="1" id="KW-1133">Transmembrane helix</keyword>
<dbReference type="AlphaFoldDB" id="A0A8W7PHJ4"/>
<proteinExistence type="predicted"/>